<evidence type="ECO:0000256" key="4">
    <source>
        <dbReference type="ARBA" id="ARBA00022862"/>
    </source>
</evidence>
<keyword evidence="4" id="KW-0049">Antioxidant</keyword>
<keyword evidence="2 7" id="KW-0479">Metal-binding</keyword>
<evidence type="ECO:0000256" key="2">
    <source>
        <dbReference type="ARBA" id="ARBA00022723"/>
    </source>
</evidence>
<dbReference type="EC" id="1.15.1.1" evidence="7"/>
<protein>
    <recommendedName>
        <fullName evidence="7">Superoxide dismutase [Cu-Zn]</fullName>
        <ecNumber evidence="7">1.15.1.1</ecNumber>
    </recommendedName>
</protein>
<keyword evidence="11" id="KW-1185">Reference proteome</keyword>
<feature type="chain" id="PRO_5005245667" description="Superoxide dismutase [Cu-Zn]" evidence="8">
    <location>
        <begin position="19"/>
        <end position="170"/>
    </location>
</feature>
<dbReference type="PROSITE" id="PS00087">
    <property type="entry name" value="SOD_CU_ZN_1"/>
    <property type="match status" value="1"/>
</dbReference>
<evidence type="ECO:0000256" key="8">
    <source>
        <dbReference type="SAM" id="SignalP"/>
    </source>
</evidence>
<dbReference type="Gene3D" id="2.60.40.200">
    <property type="entry name" value="Superoxide dismutase, copper/zinc binding domain"/>
    <property type="match status" value="1"/>
</dbReference>
<dbReference type="InterPro" id="IPR018152">
    <property type="entry name" value="SOD_Cu/Zn_BS"/>
</dbReference>
<gene>
    <name evidence="10" type="ORF">CC85DRAFT_281473</name>
</gene>
<comment type="function">
    <text evidence="7">Destroys radicals which are normally produced within the cells and which are toxic to biological systems.</text>
</comment>
<evidence type="ECO:0000313" key="10">
    <source>
        <dbReference type="EMBL" id="KLT46381.1"/>
    </source>
</evidence>
<dbReference type="SUPFAM" id="SSF49329">
    <property type="entry name" value="Cu,Zn superoxide dismutase-like"/>
    <property type="match status" value="1"/>
</dbReference>
<dbReference type="Proteomes" id="UP000053611">
    <property type="component" value="Unassembled WGS sequence"/>
</dbReference>
<dbReference type="InterPro" id="IPR036423">
    <property type="entry name" value="SOD-like_Cu/Zn_dom_sf"/>
</dbReference>
<dbReference type="PRINTS" id="PR00068">
    <property type="entry name" value="CUZNDISMTASE"/>
</dbReference>
<dbReference type="PROSITE" id="PS00332">
    <property type="entry name" value="SOD_CU_ZN_2"/>
    <property type="match status" value="1"/>
</dbReference>
<dbReference type="InterPro" id="IPR001424">
    <property type="entry name" value="SOD_Cu_Zn_dom"/>
</dbReference>
<evidence type="ECO:0000259" key="9">
    <source>
        <dbReference type="Pfam" id="PF00080"/>
    </source>
</evidence>
<dbReference type="GO" id="GO:0004784">
    <property type="term" value="F:superoxide dismutase activity"/>
    <property type="evidence" value="ECO:0007669"/>
    <property type="project" value="UniProtKB-EC"/>
</dbReference>
<comment type="similarity">
    <text evidence="1 7">Belongs to the Cu-Zn superoxide dismutase family.</text>
</comment>
<keyword evidence="5 7" id="KW-0560">Oxidoreductase</keyword>
<keyword evidence="8" id="KW-0732">Signal</keyword>
<dbReference type="GeneID" id="28982244"/>
<name>A0A0J0XZA3_9TREE</name>
<evidence type="ECO:0000256" key="5">
    <source>
        <dbReference type="ARBA" id="ARBA00023002"/>
    </source>
</evidence>
<dbReference type="FunFam" id="2.60.40.200:FF:000001">
    <property type="entry name" value="Superoxide dismutase [Cu-Zn]"/>
    <property type="match status" value="1"/>
</dbReference>
<proteinExistence type="inferred from homology"/>
<feature type="signal peptide" evidence="8">
    <location>
        <begin position="1"/>
        <end position="18"/>
    </location>
</feature>
<comment type="cofactor">
    <cofactor evidence="7">
        <name>Zn(2+)</name>
        <dbReference type="ChEBI" id="CHEBI:29105"/>
    </cofactor>
    <text evidence="7">Binds 1 zinc ion per subunit.</text>
</comment>
<keyword evidence="3 7" id="KW-0862">Zinc</keyword>
<comment type="cofactor">
    <cofactor evidence="7">
        <name>Cu cation</name>
        <dbReference type="ChEBI" id="CHEBI:23378"/>
    </cofactor>
    <text evidence="7">Binds 1 copper ion per subunit.</text>
</comment>
<dbReference type="CDD" id="cd00305">
    <property type="entry name" value="Cu-Zn_Superoxide_Dismutase"/>
    <property type="match status" value="1"/>
</dbReference>
<dbReference type="RefSeq" id="XP_018282872.1">
    <property type="nucleotide sequence ID" value="XM_018421641.1"/>
</dbReference>
<dbReference type="OrthoDB" id="2015551at2759"/>
<dbReference type="EMBL" id="KQ087177">
    <property type="protein sequence ID" value="KLT46381.1"/>
    <property type="molecule type" value="Genomic_DNA"/>
</dbReference>
<dbReference type="GO" id="GO:0005507">
    <property type="term" value="F:copper ion binding"/>
    <property type="evidence" value="ECO:0007669"/>
    <property type="project" value="InterPro"/>
</dbReference>
<evidence type="ECO:0000256" key="1">
    <source>
        <dbReference type="ARBA" id="ARBA00010457"/>
    </source>
</evidence>
<comment type="catalytic activity">
    <reaction evidence="7">
        <text>2 superoxide + 2 H(+) = H2O2 + O2</text>
        <dbReference type="Rhea" id="RHEA:20696"/>
        <dbReference type="ChEBI" id="CHEBI:15378"/>
        <dbReference type="ChEBI" id="CHEBI:15379"/>
        <dbReference type="ChEBI" id="CHEBI:16240"/>
        <dbReference type="ChEBI" id="CHEBI:18421"/>
        <dbReference type="EC" id="1.15.1.1"/>
    </reaction>
</comment>
<feature type="domain" description="Superoxide dismutase copper/zinc binding" evidence="9">
    <location>
        <begin position="27"/>
        <end position="161"/>
    </location>
</feature>
<evidence type="ECO:0000313" key="11">
    <source>
        <dbReference type="Proteomes" id="UP000053611"/>
    </source>
</evidence>
<dbReference type="Pfam" id="PF00080">
    <property type="entry name" value="Sod_Cu"/>
    <property type="match status" value="1"/>
</dbReference>
<evidence type="ECO:0000256" key="6">
    <source>
        <dbReference type="ARBA" id="ARBA00023008"/>
    </source>
</evidence>
<keyword evidence="6 7" id="KW-0186">Copper</keyword>
<sequence>MQIPLLTTFTCAAHLAGMATISGPNDVSGWVYFQQKGHKMSVTGEIRGLSPDQEHGFHVHEFGDLSDGCMSTGAHYNPFGHDHGAPSDKNRHVGDLGNIKADADGVAKIEIKDCLVRLCGQHSVIGRGVVVHEGTDDLGRGGYDDSKKTGHAGGRAGCGVIAYAPLNMLD</sequence>
<reference evidence="10 11" key="1">
    <citation type="submission" date="2015-03" db="EMBL/GenBank/DDBJ databases">
        <title>Genomics and transcriptomics of the oil-accumulating basidiomycete yeast T. oleaginosus allow insights into substrate utilization and the diverse evolutionary trajectories of mating systems in fungi.</title>
        <authorList>
            <consortium name="DOE Joint Genome Institute"/>
            <person name="Kourist R."/>
            <person name="Kracht O."/>
            <person name="Bracharz F."/>
            <person name="Lipzen A."/>
            <person name="Nolan M."/>
            <person name="Ohm R."/>
            <person name="Grigoriev I."/>
            <person name="Sun S."/>
            <person name="Heitman J."/>
            <person name="Bruck T."/>
            <person name="Nowrousian M."/>
        </authorList>
    </citation>
    <scope>NUCLEOTIDE SEQUENCE [LARGE SCALE GENOMIC DNA]</scope>
    <source>
        <strain evidence="10 11">IBC0246</strain>
    </source>
</reference>
<dbReference type="InterPro" id="IPR024134">
    <property type="entry name" value="SOD_Cu/Zn_/chaperone"/>
</dbReference>
<dbReference type="STRING" id="879819.A0A0J0XZA3"/>
<accession>A0A0J0XZA3</accession>
<dbReference type="AlphaFoldDB" id="A0A0J0XZA3"/>
<organism evidence="10 11">
    <name type="scientific">Cutaneotrichosporon oleaginosum</name>
    <dbReference type="NCBI Taxonomy" id="879819"/>
    <lineage>
        <taxon>Eukaryota</taxon>
        <taxon>Fungi</taxon>
        <taxon>Dikarya</taxon>
        <taxon>Basidiomycota</taxon>
        <taxon>Agaricomycotina</taxon>
        <taxon>Tremellomycetes</taxon>
        <taxon>Trichosporonales</taxon>
        <taxon>Trichosporonaceae</taxon>
        <taxon>Cutaneotrichosporon</taxon>
    </lineage>
</organism>
<evidence type="ECO:0000256" key="7">
    <source>
        <dbReference type="RuleBase" id="RU000393"/>
    </source>
</evidence>
<dbReference type="PANTHER" id="PTHR10003">
    <property type="entry name" value="SUPEROXIDE DISMUTASE CU-ZN -RELATED"/>
    <property type="match status" value="1"/>
</dbReference>
<evidence type="ECO:0000256" key="3">
    <source>
        <dbReference type="ARBA" id="ARBA00022833"/>
    </source>
</evidence>